<dbReference type="VEuPathDB" id="VectorBase:SCAU009091"/>
<dbReference type="Proteomes" id="UP000095300">
    <property type="component" value="Unassembled WGS sequence"/>
</dbReference>
<gene>
    <name evidence="7" type="primary">106092620</name>
</gene>
<dbReference type="SMART" id="SM00868">
    <property type="entry name" value="zf-AD"/>
    <property type="match status" value="1"/>
</dbReference>
<evidence type="ECO:0000256" key="3">
    <source>
        <dbReference type="ARBA" id="ARBA00022771"/>
    </source>
</evidence>
<dbReference type="Gene3D" id="3.40.1800.20">
    <property type="match status" value="1"/>
</dbReference>
<dbReference type="PROSITE" id="PS50157">
    <property type="entry name" value="ZINC_FINGER_C2H2_2"/>
    <property type="match status" value="2"/>
</dbReference>
<keyword evidence="2" id="KW-0677">Repeat</keyword>
<dbReference type="OrthoDB" id="10645427at2759"/>
<sequence length="468" mass="54194">MSQQNTCRLCANSFEHCKSFYDEKGRPNSLHRILVKLFHPPVINIHKYKHLKRICLQCWGHIREFCKFQMSIARAQLKLVEIVPMSNDNMEDLEEDEEFINIDNNTENAERQEVYEARNAERNGTELSLNLSMGQREENEFHNVDKASMSEEVIILSENTCSAAGQTPCLQFATVKQEHISTDEELTLDDVSSMTKYQDLEKSFHSRNFETNSHIMASSNENDKIDITVSIKQEVEENANISDEQNDEATKESEQLITVKEGDIVMESEFIPDHHNQMISRIPALGKSSLNKGHEDNNKDFSSLAKSSDLMSIAAYYKYELIYFDPDFDKLEAKLLVHNPCCLCAKVFASLKDLAYHFRFHHPKAEMFVTCCSRSFKQIADLKKHLRDEHSQVQRLNLAVCHLCKAFSGTKEEIDKHIKIRHQPKFITCRLCTKTFTNKTAFERHYLKFHSSTQKYLALGENLKYKPT</sequence>
<evidence type="ECO:0000313" key="8">
    <source>
        <dbReference type="Proteomes" id="UP000095300"/>
    </source>
</evidence>
<dbReference type="SMART" id="SM00355">
    <property type="entry name" value="ZnF_C2H2"/>
    <property type="match status" value="4"/>
</dbReference>
<keyword evidence="4" id="KW-0862">Zinc</keyword>
<organism evidence="7 8">
    <name type="scientific">Stomoxys calcitrans</name>
    <name type="common">Stable fly</name>
    <name type="synonym">Conops calcitrans</name>
    <dbReference type="NCBI Taxonomy" id="35570"/>
    <lineage>
        <taxon>Eukaryota</taxon>
        <taxon>Metazoa</taxon>
        <taxon>Ecdysozoa</taxon>
        <taxon>Arthropoda</taxon>
        <taxon>Hexapoda</taxon>
        <taxon>Insecta</taxon>
        <taxon>Pterygota</taxon>
        <taxon>Neoptera</taxon>
        <taxon>Endopterygota</taxon>
        <taxon>Diptera</taxon>
        <taxon>Brachycera</taxon>
        <taxon>Muscomorpha</taxon>
        <taxon>Muscoidea</taxon>
        <taxon>Muscidae</taxon>
        <taxon>Stomoxys</taxon>
    </lineage>
</organism>
<dbReference type="EnsemblMetazoa" id="SCAU009091-RJ">
    <property type="protein sequence ID" value="SCAU009091-PJ"/>
    <property type="gene ID" value="SCAU009091"/>
</dbReference>
<evidence type="ECO:0000259" key="6">
    <source>
        <dbReference type="PROSITE" id="PS50157"/>
    </source>
</evidence>
<reference evidence="8" key="1">
    <citation type="submission" date="2015-05" db="EMBL/GenBank/DDBJ databases">
        <authorList>
            <person name="Wilson R.K."/>
            <person name="Warren W.C."/>
            <person name="Olafson P."/>
        </authorList>
    </citation>
    <scope>NUCLEOTIDE SEQUENCE [LARGE SCALE GENOMIC DNA]</scope>
    <source>
        <strain evidence="8">USDA</strain>
    </source>
</reference>
<feature type="domain" description="C2H2-type" evidence="6">
    <location>
        <begin position="427"/>
        <end position="455"/>
    </location>
</feature>
<evidence type="ECO:0000256" key="5">
    <source>
        <dbReference type="PROSITE-ProRule" id="PRU00042"/>
    </source>
</evidence>
<dbReference type="GO" id="GO:0000981">
    <property type="term" value="F:DNA-binding transcription factor activity, RNA polymerase II-specific"/>
    <property type="evidence" value="ECO:0007669"/>
    <property type="project" value="TreeGrafter"/>
</dbReference>
<dbReference type="PROSITE" id="PS00028">
    <property type="entry name" value="ZINC_FINGER_C2H2_1"/>
    <property type="match status" value="2"/>
</dbReference>
<accession>A0A1I8PLA3</accession>
<feature type="domain" description="C2H2-type" evidence="6">
    <location>
        <begin position="339"/>
        <end position="366"/>
    </location>
</feature>
<protein>
    <recommendedName>
        <fullName evidence="6">C2H2-type domain-containing protein</fullName>
    </recommendedName>
</protein>
<dbReference type="InterPro" id="IPR013087">
    <property type="entry name" value="Znf_C2H2_type"/>
</dbReference>
<reference evidence="7" key="2">
    <citation type="submission" date="2020-05" db="UniProtKB">
        <authorList>
            <consortium name="EnsemblMetazoa"/>
        </authorList>
    </citation>
    <scope>IDENTIFICATION</scope>
    <source>
        <strain evidence="7">USDA</strain>
    </source>
</reference>
<evidence type="ECO:0000313" key="7">
    <source>
        <dbReference type="EnsemblMetazoa" id="SCAU009091-PK"/>
    </source>
</evidence>
<dbReference type="SUPFAM" id="SSF57667">
    <property type="entry name" value="beta-beta-alpha zinc fingers"/>
    <property type="match status" value="2"/>
</dbReference>
<dbReference type="PANTHER" id="PTHR24409:SF295">
    <property type="entry name" value="AZ2-RELATED"/>
    <property type="match status" value="1"/>
</dbReference>
<dbReference type="PANTHER" id="PTHR24409">
    <property type="entry name" value="ZINC FINGER PROTEIN 142"/>
    <property type="match status" value="1"/>
</dbReference>
<dbReference type="GO" id="GO:0005634">
    <property type="term" value="C:nucleus"/>
    <property type="evidence" value="ECO:0007669"/>
    <property type="project" value="InterPro"/>
</dbReference>
<dbReference type="AlphaFoldDB" id="A0A1I8PLA3"/>
<dbReference type="Gene3D" id="3.30.160.60">
    <property type="entry name" value="Classic Zinc Finger"/>
    <property type="match status" value="2"/>
</dbReference>
<name>A0A1I8PLA3_STOCA</name>
<dbReference type="GO" id="GO:0008270">
    <property type="term" value="F:zinc ion binding"/>
    <property type="evidence" value="ECO:0007669"/>
    <property type="project" value="UniProtKB-KW"/>
</dbReference>
<evidence type="ECO:0000256" key="4">
    <source>
        <dbReference type="ARBA" id="ARBA00022833"/>
    </source>
</evidence>
<keyword evidence="8" id="KW-1185">Reference proteome</keyword>
<dbReference type="EnsemblMetazoa" id="SCAU009091-RK">
    <property type="protein sequence ID" value="SCAU009091-PK"/>
    <property type="gene ID" value="SCAU009091"/>
</dbReference>
<evidence type="ECO:0000256" key="1">
    <source>
        <dbReference type="ARBA" id="ARBA00022723"/>
    </source>
</evidence>
<dbReference type="SUPFAM" id="SSF57716">
    <property type="entry name" value="Glucocorticoid receptor-like (DNA-binding domain)"/>
    <property type="match status" value="1"/>
</dbReference>
<dbReference type="InterPro" id="IPR036236">
    <property type="entry name" value="Znf_C2H2_sf"/>
</dbReference>
<dbReference type="GO" id="GO:0000977">
    <property type="term" value="F:RNA polymerase II transcription regulatory region sequence-specific DNA binding"/>
    <property type="evidence" value="ECO:0007669"/>
    <property type="project" value="TreeGrafter"/>
</dbReference>
<keyword evidence="1" id="KW-0479">Metal-binding</keyword>
<keyword evidence="3 5" id="KW-0863">Zinc-finger</keyword>
<dbReference type="InterPro" id="IPR012934">
    <property type="entry name" value="Znf_AD"/>
</dbReference>
<proteinExistence type="predicted"/>
<evidence type="ECO:0000256" key="2">
    <source>
        <dbReference type="ARBA" id="ARBA00022737"/>
    </source>
</evidence>